<keyword evidence="1" id="KW-1133">Transmembrane helix</keyword>
<dbReference type="Proteomes" id="UP000886885">
    <property type="component" value="Chromosome 2A"/>
</dbReference>
<gene>
    <name evidence="4" type="ORF">POTOM_008170</name>
</gene>
<organism evidence="4 5">
    <name type="scientific">Populus tomentosa</name>
    <name type="common">Chinese white poplar</name>
    <dbReference type="NCBI Taxonomy" id="118781"/>
    <lineage>
        <taxon>Eukaryota</taxon>
        <taxon>Viridiplantae</taxon>
        <taxon>Streptophyta</taxon>
        <taxon>Embryophyta</taxon>
        <taxon>Tracheophyta</taxon>
        <taxon>Spermatophyta</taxon>
        <taxon>Magnoliopsida</taxon>
        <taxon>eudicotyledons</taxon>
        <taxon>Gunneridae</taxon>
        <taxon>Pentapetalae</taxon>
        <taxon>rosids</taxon>
        <taxon>fabids</taxon>
        <taxon>Malpighiales</taxon>
        <taxon>Salicaceae</taxon>
        <taxon>Saliceae</taxon>
        <taxon>Populus</taxon>
    </lineage>
</organism>
<feature type="transmembrane region" description="Helical" evidence="1">
    <location>
        <begin position="156"/>
        <end position="179"/>
    </location>
</feature>
<dbReference type="GO" id="GO:0004672">
    <property type="term" value="F:protein kinase activity"/>
    <property type="evidence" value="ECO:0007669"/>
    <property type="project" value="InterPro"/>
</dbReference>
<evidence type="ECO:0000313" key="5">
    <source>
        <dbReference type="Proteomes" id="UP000886885"/>
    </source>
</evidence>
<dbReference type="InterPro" id="IPR056561">
    <property type="entry name" value="NFP_LYK_LysM1"/>
</dbReference>
<dbReference type="EMBL" id="JAAWWB010000003">
    <property type="protein sequence ID" value="KAG6786564.1"/>
    <property type="molecule type" value="Genomic_DNA"/>
</dbReference>
<dbReference type="InterPro" id="IPR052611">
    <property type="entry name" value="Plant_RLK_LysM"/>
</dbReference>
<name>A0A8X8DBS9_POPTO</name>
<evidence type="ECO:0000256" key="1">
    <source>
        <dbReference type="SAM" id="Phobius"/>
    </source>
</evidence>
<keyword evidence="2" id="KW-0732">Signal</keyword>
<feature type="domain" description="Protein kinase" evidence="3">
    <location>
        <begin position="102"/>
        <end position="406"/>
    </location>
</feature>
<dbReference type="InterPro" id="IPR000719">
    <property type="entry name" value="Prot_kinase_dom"/>
</dbReference>
<keyword evidence="5" id="KW-1185">Reference proteome</keyword>
<dbReference type="AlphaFoldDB" id="A0A8X8DBS9"/>
<dbReference type="GO" id="GO:0005524">
    <property type="term" value="F:ATP binding"/>
    <property type="evidence" value="ECO:0007669"/>
    <property type="project" value="InterPro"/>
</dbReference>
<proteinExistence type="predicted"/>
<dbReference type="PANTHER" id="PTHR45927:SF7">
    <property type="entry name" value="LYSM-DOMAIN RECEPTOR-LIKE KINASE"/>
    <property type="match status" value="1"/>
</dbReference>
<accession>A0A8X8DBS9</accession>
<dbReference type="PANTHER" id="PTHR45927">
    <property type="entry name" value="LYSM-DOMAIN RECEPTOR-LIKE KINASE-RELATED"/>
    <property type="match status" value="1"/>
</dbReference>
<reference evidence="4" key="1">
    <citation type="journal article" date="2020" name="bioRxiv">
        <title>Hybrid origin of Populus tomentosa Carr. identified through genome sequencing and phylogenomic analysis.</title>
        <authorList>
            <person name="An X."/>
            <person name="Gao K."/>
            <person name="Chen Z."/>
            <person name="Li J."/>
            <person name="Yang X."/>
            <person name="Yang X."/>
            <person name="Zhou J."/>
            <person name="Guo T."/>
            <person name="Zhao T."/>
            <person name="Huang S."/>
            <person name="Miao D."/>
            <person name="Khan W.U."/>
            <person name="Rao P."/>
            <person name="Ye M."/>
            <person name="Lei B."/>
            <person name="Liao W."/>
            <person name="Wang J."/>
            <person name="Ji L."/>
            <person name="Li Y."/>
            <person name="Guo B."/>
            <person name="Mustafa N.S."/>
            <person name="Li S."/>
            <person name="Yun Q."/>
            <person name="Keller S.R."/>
            <person name="Mao J."/>
            <person name="Zhang R."/>
            <person name="Strauss S.H."/>
        </authorList>
    </citation>
    <scope>NUCLEOTIDE SEQUENCE</scope>
    <source>
        <strain evidence="4">GM15</strain>
        <tissue evidence="4">Leaf</tissue>
    </source>
</reference>
<dbReference type="OrthoDB" id="4062651at2759"/>
<dbReference type="Pfam" id="PF23446">
    <property type="entry name" value="LysM1_NFP_LYK"/>
    <property type="match status" value="1"/>
</dbReference>
<feature type="signal peptide" evidence="2">
    <location>
        <begin position="1"/>
        <end position="22"/>
    </location>
</feature>
<evidence type="ECO:0000313" key="4">
    <source>
        <dbReference type="EMBL" id="KAG6786564.1"/>
    </source>
</evidence>
<dbReference type="PROSITE" id="PS50011">
    <property type="entry name" value="PROTEIN_KINASE_DOM"/>
    <property type="match status" value="1"/>
</dbReference>
<keyword evidence="1" id="KW-0812">Transmembrane</keyword>
<comment type="caution">
    <text evidence="4">The sequence shown here is derived from an EMBL/GenBank/DDBJ whole genome shotgun (WGS) entry which is preliminary data.</text>
</comment>
<protein>
    <recommendedName>
        <fullName evidence="3">Protein kinase domain-containing protein</fullName>
    </recommendedName>
</protein>
<feature type="chain" id="PRO_5036499154" description="Protein kinase domain-containing protein" evidence="2">
    <location>
        <begin position="23"/>
        <end position="406"/>
    </location>
</feature>
<evidence type="ECO:0000256" key="2">
    <source>
        <dbReference type="SAM" id="SignalP"/>
    </source>
</evidence>
<evidence type="ECO:0000259" key="3">
    <source>
        <dbReference type="PROSITE" id="PS50011"/>
    </source>
</evidence>
<keyword evidence="1" id="KW-0472">Membrane</keyword>
<sequence>MFTMINLFSLLALSFLTSQAKAQQNYSKNSALDCNASDETGPSSPFPYSCNGQSQSCQAFLIFKSQPSLHSVPAISVLTSANEEELARINYVTRLSEFPTNKEVIVPVNCSCFGQYYQANTTIQATTTRGTYYVIANDTYMRDYLLALRLSAGIHMVNIIFCWACSLLAVIIITAIVILSCKKRRDLVTESCRERKLVVREDLSAKIASYEQVLKVFEFEKVKKASEKFSYESRIKGSVYRGEFGGEILAVKKISRDVIKKVNILKRVNHFNLIKLEASPNLLMCTMHQDIKSSNVLLNGNPRAKISNFSLARDATRKTSAALTKHVVGTTWRPRKDAVFTQDGKESLLSTAIVSIMERENPEAELDFYLMKQPNYGVHQQVKLIGQQEPFQNNSYQHSSKVKTDE</sequence>